<dbReference type="PANTHER" id="PTHR16861">
    <property type="entry name" value="GLYCOPROTEIN 38"/>
    <property type="match status" value="1"/>
</dbReference>
<proteinExistence type="predicted"/>
<evidence type="ECO:0000256" key="1">
    <source>
        <dbReference type="SAM" id="MobiDB-lite"/>
    </source>
</evidence>
<evidence type="ECO:0000256" key="3">
    <source>
        <dbReference type="SAM" id="SignalP"/>
    </source>
</evidence>
<evidence type="ECO:0000313" key="5">
    <source>
        <dbReference type="Proteomes" id="UP001152607"/>
    </source>
</evidence>
<feature type="chain" id="PRO_5040937290" evidence="3">
    <location>
        <begin position="29"/>
        <end position="353"/>
    </location>
</feature>
<evidence type="ECO:0000313" key="4">
    <source>
        <dbReference type="EMBL" id="CAI6332577.1"/>
    </source>
</evidence>
<keyword evidence="2" id="KW-0812">Transmembrane</keyword>
<dbReference type="OrthoDB" id="5215637at2759"/>
<comment type="caution">
    <text evidence="4">The sequence shown here is derived from an EMBL/GenBank/DDBJ whole genome shotgun (WGS) entry which is preliminary data.</text>
</comment>
<reference evidence="4" key="1">
    <citation type="submission" date="2023-01" db="EMBL/GenBank/DDBJ databases">
        <authorList>
            <person name="Van Ghelder C."/>
            <person name="Rancurel C."/>
        </authorList>
    </citation>
    <scope>NUCLEOTIDE SEQUENCE</scope>
    <source>
        <strain evidence="4">CNCM I-4278</strain>
    </source>
</reference>
<feature type="signal peptide" evidence="3">
    <location>
        <begin position="1"/>
        <end position="28"/>
    </location>
</feature>
<feature type="region of interest" description="Disordered" evidence="1">
    <location>
        <begin position="180"/>
        <end position="250"/>
    </location>
</feature>
<keyword evidence="2" id="KW-1133">Transmembrane helix</keyword>
<accession>A0A9W4UCQ4</accession>
<feature type="compositionally biased region" description="Low complexity" evidence="1">
    <location>
        <begin position="235"/>
        <end position="247"/>
    </location>
</feature>
<feature type="transmembrane region" description="Helical" evidence="2">
    <location>
        <begin position="256"/>
        <end position="277"/>
    </location>
</feature>
<evidence type="ECO:0000256" key="2">
    <source>
        <dbReference type="SAM" id="Phobius"/>
    </source>
</evidence>
<gene>
    <name evidence="4" type="ORF">PDIGIT_LOCUS5602</name>
</gene>
<keyword evidence="5" id="KW-1185">Reference proteome</keyword>
<dbReference type="Proteomes" id="UP001152607">
    <property type="component" value="Unassembled WGS sequence"/>
</dbReference>
<keyword evidence="3" id="KW-0732">Signal</keyword>
<name>A0A9W4UCQ4_9PLEO</name>
<keyword evidence="2" id="KW-0472">Membrane</keyword>
<dbReference type="EMBL" id="CAOQHR010000003">
    <property type="protein sequence ID" value="CAI6332577.1"/>
    <property type="molecule type" value="Genomic_DNA"/>
</dbReference>
<protein>
    <submittedName>
        <fullName evidence="4">Uncharacterized protein</fullName>
    </submittedName>
</protein>
<organism evidence="4 5">
    <name type="scientific">Periconia digitata</name>
    <dbReference type="NCBI Taxonomy" id="1303443"/>
    <lineage>
        <taxon>Eukaryota</taxon>
        <taxon>Fungi</taxon>
        <taxon>Dikarya</taxon>
        <taxon>Ascomycota</taxon>
        <taxon>Pezizomycotina</taxon>
        <taxon>Dothideomycetes</taxon>
        <taxon>Pleosporomycetidae</taxon>
        <taxon>Pleosporales</taxon>
        <taxon>Massarineae</taxon>
        <taxon>Periconiaceae</taxon>
        <taxon>Periconia</taxon>
    </lineage>
</organism>
<feature type="compositionally biased region" description="Low complexity" evidence="1">
    <location>
        <begin position="182"/>
        <end position="216"/>
    </location>
</feature>
<sequence length="353" mass="37605">MLAPTTWSATTVLTFILIFSSFVQQSTSTCFGWDGKEQTSEWQPCTSDSGAITTCCATNRKTPFGEDPGKLMQNSDRCLSNGLCQNRLYTAAGSNSPVSNETYWRNGCTAKDKDDKSCLNTVCATNGKDSWGGAARMTPCDGSSNSQYWCCGDSTSCCGKENQWELPKALGMAVPIMGKAVSSSAPSPSASESNSIKPTTVATSSTTTSTAVTSATNSPQSSEIPHQSAEKPRESSAATSNPPAAASGDPGLTPGAIAGITIASVIAVAALIAIFFLKRRWDHKRFNLEVKVVKARKAQEVKENAAYDYWADRVDTSSPPSEMGTNERTHELYSEHAHEIGVDVACQQMKDVV</sequence>
<dbReference type="AlphaFoldDB" id="A0A9W4UCQ4"/>
<dbReference type="PANTHER" id="PTHR16861:SF4">
    <property type="entry name" value="SH3 DOMAIN PROTEIN (AFU_ORTHOLOGUE AFUA_1G13610)"/>
    <property type="match status" value="1"/>
</dbReference>